<dbReference type="OMA" id="CNCAACL"/>
<evidence type="ECO:0000313" key="1">
    <source>
        <dbReference type="EnsemblMetazoa" id="PPA42168.1"/>
    </source>
</evidence>
<accession>A0A8R1UYR4</accession>
<name>A0A454XWA9_PRIPA</name>
<sequence length="127" mass="13629">MLARFVVFVLLAAAAAAAIECETSKLCNNSEECGKDGYCLGAFVGKCNCNACMTFWTCQNDAACGGLRGACDLKTNRCKCWEALESLGYPFLRASTELCNSKQCFGQESNCFGLPCNVGRCVCKAKN</sequence>
<reference evidence="1" key="2">
    <citation type="submission" date="2022-06" db="UniProtKB">
        <authorList>
            <consortium name="EnsemblMetazoa"/>
        </authorList>
    </citation>
    <scope>IDENTIFICATION</scope>
    <source>
        <strain evidence="1">PS312</strain>
    </source>
</reference>
<proteinExistence type="predicted"/>
<dbReference type="OrthoDB" id="5816387at2759"/>
<dbReference type="EnsemblMetazoa" id="PPA42168.1">
    <property type="protein sequence ID" value="PPA42168.1"/>
    <property type="gene ID" value="WBGene00280537"/>
</dbReference>
<dbReference type="Proteomes" id="UP000005239">
    <property type="component" value="Unassembled WGS sequence"/>
</dbReference>
<protein>
    <submittedName>
        <fullName evidence="1">Uncharacterized protein</fullName>
    </submittedName>
</protein>
<dbReference type="InterPro" id="IPR039260">
    <property type="entry name" value="Cpg-3"/>
</dbReference>
<dbReference type="PANTHER" id="PTHR37973:SF1">
    <property type="entry name" value="DICKKOPF_N DOMAIN-CONTAINING PROTEIN"/>
    <property type="match status" value="1"/>
</dbReference>
<keyword evidence="2" id="KW-1185">Reference proteome</keyword>
<organism evidence="1 2">
    <name type="scientific">Pristionchus pacificus</name>
    <name type="common">Parasitic nematode worm</name>
    <dbReference type="NCBI Taxonomy" id="54126"/>
    <lineage>
        <taxon>Eukaryota</taxon>
        <taxon>Metazoa</taxon>
        <taxon>Ecdysozoa</taxon>
        <taxon>Nematoda</taxon>
        <taxon>Chromadorea</taxon>
        <taxon>Rhabditida</taxon>
        <taxon>Rhabditina</taxon>
        <taxon>Diplogasteromorpha</taxon>
        <taxon>Diplogasteroidea</taxon>
        <taxon>Neodiplogasteridae</taxon>
        <taxon>Pristionchus</taxon>
    </lineage>
</organism>
<dbReference type="AlphaFoldDB" id="A0A454XWA9"/>
<accession>A0A454XWA9</accession>
<evidence type="ECO:0000313" key="2">
    <source>
        <dbReference type="Proteomes" id="UP000005239"/>
    </source>
</evidence>
<gene>
    <name evidence="1" type="primary">WBGene00280537</name>
</gene>
<dbReference type="PANTHER" id="PTHR37973">
    <property type="entry name" value="CHONDROITIN PROTEOGLYCAN 3"/>
    <property type="match status" value="1"/>
</dbReference>
<reference evidence="2" key="1">
    <citation type="journal article" date="2008" name="Nat. Genet.">
        <title>The Pristionchus pacificus genome provides a unique perspective on nematode lifestyle and parasitism.</title>
        <authorList>
            <person name="Dieterich C."/>
            <person name="Clifton S.W."/>
            <person name="Schuster L.N."/>
            <person name="Chinwalla A."/>
            <person name="Delehaunty K."/>
            <person name="Dinkelacker I."/>
            <person name="Fulton L."/>
            <person name="Fulton R."/>
            <person name="Godfrey J."/>
            <person name="Minx P."/>
            <person name="Mitreva M."/>
            <person name="Roeseler W."/>
            <person name="Tian H."/>
            <person name="Witte H."/>
            <person name="Yang S.P."/>
            <person name="Wilson R.K."/>
            <person name="Sommer R.J."/>
        </authorList>
    </citation>
    <scope>NUCLEOTIDE SEQUENCE [LARGE SCALE GENOMIC DNA]</scope>
    <source>
        <strain evidence="2">PS312</strain>
    </source>
</reference>